<sequence>MLYRTFSSLLTLLLASRGSHATPSNTSSQIQWGPCDPTVANGTSVSCGFLDVPLDYHDPSVGNARLALLKVNATGERRGSVFFNPGGPGDSGVSELGLPGLQQILQQYSGGVYDIVSWDPRGVGLTVPGELYCFDSIEAYAAHFNGTIELTGIEETGNFTDPADVQALLAQGPSLQKKYDELGQKCLNSTNGKYLKYLGTAAAVRDMVSIANVLDGPDAPVNYIGISYGSLIGSWFVGMFPERVGKVVIDGILNPVGFGTQKPSAYFAAQLENSDTVYKGLITGCALSGPAGCPIASEGDGPLDIDAKFQALIKAAHEATKANASVPLTSGVLRVELFAEMYAPTDWSRFLNETFPQWQQIISGEAPANSSLARRADDFVRRNPLMRRASSNNTSPSYSSHAVTCGDAIDMPGLQLEDQFKDVINTARNVSHIFGTYWPAPIYQCPYWPVRSVERYEGSFNKTLANKIIVASNVYDPITPLTAAEVIASQIGDDAVLLRLNGFGHSTIAEPSICTVNAVATYFVNGTLPANNTLCEVEPAAFELFPGVTTADIIAHLPSFDV</sequence>
<proteinExistence type="inferred from homology"/>
<evidence type="ECO:0000256" key="2">
    <source>
        <dbReference type="ARBA" id="ARBA00022801"/>
    </source>
</evidence>
<evidence type="ECO:0000259" key="4">
    <source>
        <dbReference type="Pfam" id="PF00561"/>
    </source>
</evidence>
<feature type="domain" description="Peptidase S33 tripeptidyl aminopeptidase-like C-terminal" evidence="5">
    <location>
        <begin position="433"/>
        <end position="535"/>
    </location>
</feature>
<evidence type="ECO:0000313" key="6">
    <source>
        <dbReference type="EMBL" id="RDX49562.1"/>
    </source>
</evidence>
<dbReference type="PANTHER" id="PTHR43248">
    <property type="entry name" value="2-SUCCINYL-6-HYDROXY-2,4-CYCLOHEXADIENE-1-CARBOXYLATE SYNTHASE"/>
    <property type="match status" value="1"/>
</dbReference>
<dbReference type="AlphaFoldDB" id="A0A371DAP1"/>
<feature type="signal peptide" evidence="3">
    <location>
        <begin position="1"/>
        <end position="21"/>
    </location>
</feature>
<dbReference type="InterPro" id="IPR000073">
    <property type="entry name" value="AB_hydrolase_1"/>
</dbReference>
<feature type="domain" description="AB hydrolase-1" evidence="4">
    <location>
        <begin position="81"/>
        <end position="257"/>
    </location>
</feature>
<evidence type="ECO:0000256" key="3">
    <source>
        <dbReference type="SAM" id="SignalP"/>
    </source>
</evidence>
<keyword evidence="2" id="KW-0378">Hydrolase</keyword>
<dbReference type="Gene3D" id="3.40.50.1820">
    <property type="entry name" value="alpha/beta hydrolase"/>
    <property type="match status" value="1"/>
</dbReference>
<dbReference type="Pfam" id="PF08386">
    <property type="entry name" value="Abhydrolase_4"/>
    <property type="match status" value="1"/>
</dbReference>
<evidence type="ECO:0000313" key="7">
    <source>
        <dbReference type="Proteomes" id="UP000256964"/>
    </source>
</evidence>
<organism evidence="6 7">
    <name type="scientific">Lentinus brumalis</name>
    <dbReference type="NCBI Taxonomy" id="2498619"/>
    <lineage>
        <taxon>Eukaryota</taxon>
        <taxon>Fungi</taxon>
        <taxon>Dikarya</taxon>
        <taxon>Basidiomycota</taxon>
        <taxon>Agaricomycotina</taxon>
        <taxon>Agaricomycetes</taxon>
        <taxon>Polyporales</taxon>
        <taxon>Polyporaceae</taxon>
        <taxon>Lentinus</taxon>
    </lineage>
</organism>
<comment type="similarity">
    <text evidence="1">Belongs to the peptidase S33 family.</text>
</comment>
<feature type="chain" id="PRO_5016868371" evidence="3">
    <location>
        <begin position="22"/>
        <end position="562"/>
    </location>
</feature>
<dbReference type="InterPro" id="IPR029058">
    <property type="entry name" value="AB_hydrolase_fold"/>
</dbReference>
<dbReference type="STRING" id="139420.A0A371DAP1"/>
<dbReference type="InterPro" id="IPR051601">
    <property type="entry name" value="Serine_prot/Carboxylest_S33"/>
</dbReference>
<evidence type="ECO:0000256" key="1">
    <source>
        <dbReference type="ARBA" id="ARBA00010088"/>
    </source>
</evidence>
<dbReference type="Pfam" id="PF00561">
    <property type="entry name" value="Abhydrolase_1"/>
    <property type="match status" value="1"/>
</dbReference>
<keyword evidence="7" id="KW-1185">Reference proteome</keyword>
<gene>
    <name evidence="6" type="ORF">OH76DRAFT_517100</name>
</gene>
<reference evidence="6 7" key="1">
    <citation type="journal article" date="2018" name="Biotechnol. Biofuels">
        <title>Integrative visual omics of the white-rot fungus Polyporus brumalis exposes the biotechnological potential of its oxidative enzymes for delignifying raw plant biomass.</title>
        <authorList>
            <person name="Miyauchi S."/>
            <person name="Rancon A."/>
            <person name="Drula E."/>
            <person name="Hage H."/>
            <person name="Chaduli D."/>
            <person name="Favel A."/>
            <person name="Grisel S."/>
            <person name="Henrissat B."/>
            <person name="Herpoel-Gimbert I."/>
            <person name="Ruiz-Duenas F.J."/>
            <person name="Chevret D."/>
            <person name="Hainaut M."/>
            <person name="Lin J."/>
            <person name="Wang M."/>
            <person name="Pangilinan J."/>
            <person name="Lipzen A."/>
            <person name="Lesage-Meessen L."/>
            <person name="Navarro D."/>
            <person name="Riley R."/>
            <person name="Grigoriev I.V."/>
            <person name="Zhou S."/>
            <person name="Raouche S."/>
            <person name="Rosso M.N."/>
        </authorList>
    </citation>
    <scope>NUCLEOTIDE SEQUENCE [LARGE SCALE GENOMIC DNA]</scope>
    <source>
        <strain evidence="6 7">BRFM 1820</strain>
    </source>
</reference>
<accession>A0A371DAP1</accession>
<dbReference type="PANTHER" id="PTHR43248:SF25">
    <property type="entry name" value="AB HYDROLASE-1 DOMAIN-CONTAINING PROTEIN-RELATED"/>
    <property type="match status" value="1"/>
</dbReference>
<protein>
    <submittedName>
        <fullName evidence="6">Alpha/beta-hydrolase</fullName>
    </submittedName>
</protein>
<name>A0A371DAP1_9APHY</name>
<dbReference type="SUPFAM" id="SSF53474">
    <property type="entry name" value="alpha/beta-Hydrolases"/>
    <property type="match status" value="1"/>
</dbReference>
<dbReference type="InterPro" id="IPR013595">
    <property type="entry name" value="Pept_S33_TAP-like_C"/>
</dbReference>
<dbReference type="GO" id="GO:0016787">
    <property type="term" value="F:hydrolase activity"/>
    <property type="evidence" value="ECO:0007669"/>
    <property type="project" value="UniProtKB-KW"/>
</dbReference>
<keyword evidence="3" id="KW-0732">Signal</keyword>
<dbReference type="OrthoDB" id="425534at2759"/>
<dbReference type="EMBL" id="KZ857404">
    <property type="protein sequence ID" value="RDX49562.1"/>
    <property type="molecule type" value="Genomic_DNA"/>
</dbReference>
<evidence type="ECO:0000259" key="5">
    <source>
        <dbReference type="Pfam" id="PF08386"/>
    </source>
</evidence>
<dbReference type="Proteomes" id="UP000256964">
    <property type="component" value="Unassembled WGS sequence"/>
</dbReference>